<dbReference type="PRINTS" id="PR01183">
    <property type="entry name" value="RIBORDTASEM1"/>
</dbReference>
<dbReference type="OrthoDB" id="2980at10239"/>
<dbReference type="InterPro" id="IPR000788">
    <property type="entry name" value="RNR_lg_C"/>
</dbReference>
<gene>
    <name evidence="3" type="primary">U28</name>
</gene>
<dbReference type="PANTHER" id="PTHR11573:SF6">
    <property type="entry name" value="RIBONUCLEOSIDE-DIPHOSPHATE REDUCTASE LARGE SUBUNIT"/>
    <property type="match status" value="1"/>
</dbReference>
<dbReference type="Proteomes" id="UP000243849">
    <property type="component" value="Segment"/>
</dbReference>
<evidence type="ECO:0000256" key="1">
    <source>
        <dbReference type="ARBA" id="ARBA00010406"/>
    </source>
</evidence>
<reference evidence="3 4" key="1">
    <citation type="submission" date="2013-05" db="EMBL/GenBank/DDBJ databases">
        <title>Genome organization and molecular characterization of porcine cytomegalovirus.</title>
        <authorList>
            <person name="Gu W."/>
            <person name="Zhou L."/>
            <person name="Ge X."/>
            <person name="Guo X."/>
            <person name="Yang H."/>
        </authorList>
    </citation>
    <scope>NUCLEOTIDE SEQUENCE [LARGE SCALE GENOMIC DNA]</scope>
    <source>
        <strain evidence="3 4">BJ09</strain>
    </source>
</reference>
<proteinExistence type="inferred from homology"/>
<dbReference type="Pfam" id="PF02867">
    <property type="entry name" value="Ribonuc_red_lgC"/>
    <property type="match status" value="1"/>
</dbReference>
<dbReference type="GO" id="GO:0009263">
    <property type="term" value="P:deoxyribonucleotide biosynthetic process"/>
    <property type="evidence" value="ECO:0007669"/>
    <property type="project" value="TreeGrafter"/>
</dbReference>
<comment type="similarity">
    <text evidence="1">Belongs to the ribonucleoside diphosphate reductase large chain family.</text>
</comment>
<evidence type="ECO:0000259" key="2">
    <source>
        <dbReference type="PROSITE" id="PS00089"/>
    </source>
</evidence>
<keyword evidence="4" id="KW-1185">Reference proteome</keyword>
<feature type="domain" description="Ribonucleotide reductase large subunit" evidence="2">
    <location>
        <begin position="594"/>
        <end position="616"/>
    </location>
</feature>
<sequence>MENIFNDFDFVINTSDGIVPIKYNNEPLQKCRGGKCLCHNANSYRRFCFAIFSLGPGNLIYIQRAPKFALSRKMAWTVHNRIISALRTVECCPRLDQFLANQYTKTNIFVGNDIFTWEKYLRDDICDFFKSHRNRFQLLWRKEKTPRLKSFLQASRFLDQIANCIGGRYETIECVHRRIFLVCFFSLSLVEYGFTDPFIVSKYLYRMIMDQRFSFSMLCLSNMGIYKVKSTIFDSVIYNYNNYTLQQLITNDDLMFFLLLNHTSISLNLSCTRNVAQMLDYLCSKVLLVSDVAPLQCNIRIFVNIWSSNILYFVPSLPECVESCENIKLCFIVPSYFIRKYEMSTRDSTWSLFFDSSLEYLDNCPENAFYAVYDKFEATDYKKNVNIRWFMKKLICSLNRDKVSIVFRDNINMSSIFKRGSPVYCVSPDIDFLPTRALAANTCFRAALNLPSFVHATESSCDGGHLKINGKCVDMDAINDTVRAMVVIMNAIIDTCGFADALYSCLEECGRPLAISVSGFHTVLMMLEEQFVSETAKTLYRTIHENIYFSAVRTSVDICKVKGPCKMFGETVYASGMVYPDMFNTKYTIPVQNWKRLREDVQRYGLRNLHFVSVSPMEEEADLLNCSASIWPIEGNKTLRKSEVLVLKRCPYKMDVCGNLTNGFLHNLLIPFYNSQMVERFSSRFNYLVGIDFDHSRAGSEMFTEVENARLRVLRDGFAYDPLEVLKLYVEGTPFIDQSHSFMFHVRDGDSIGDLLISACNYGVKAIYGVMDRFSAHLGRKIKTHCDLLGFERREVSFFETSRPI</sequence>
<dbReference type="PROSITE" id="PS00089">
    <property type="entry name" value="RIBORED_LARGE"/>
    <property type="match status" value="1"/>
</dbReference>
<dbReference type="InterPro" id="IPR013346">
    <property type="entry name" value="NrdE_NrdA_C"/>
</dbReference>
<evidence type="ECO:0000313" key="4">
    <source>
        <dbReference type="Proteomes" id="UP000243849"/>
    </source>
</evidence>
<dbReference type="InterPro" id="IPR039718">
    <property type="entry name" value="Rrm1"/>
</dbReference>
<dbReference type="Gene3D" id="3.20.70.20">
    <property type="match status" value="1"/>
</dbReference>
<accession>U3GTC5</accession>
<name>U3GTC5_9BETA</name>
<evidence type="ECO:0000313" key="3">
    <source>
        <dbReference type="EMBL" id="AGT99222.1"/>
    </source>
</evidence>
<dbReference type="EMBL" id="KF017583">
    <property type="protein sequence ID" value="AGT99222.1"/>
    <property type="molecule type" value="Genomic_DNA"/>
</dbReference>
<dbReference type="SUPFAM" id="SSF51998">
    <property type="entry name" value="PFL-like glycyl radical enzymes"/>
    <property type="match status" value="1"/>
</dbReference>
<organism evidence="3 4">
    <name type="scientific">Suid betaherpesvirus 2</name>
    <dbReference type="NCBI Taxonomy" id="1608255"/>
    <lineage>
        <taxon>Viruses</taxon>
        <taxon>Duplodnaviria</taxon>
        <taxon>Heunggongvirae</taxon>
        <taxon>Peploviricota</taxon>
        <taxon>Herviviricetes</taxon>
        <taxon>Herpesvirales</taxon>
        <taxon>Orthoherpesviridae</taxon>
        <taxon>Betaherpesvirinae</taxon>
        <taxon>Roseolovirus</taxon>
        <taxon>Roseolovirus suidbeta2</taxon>
    </lineage>
</organism>
<dbReference type="GO" id="GO:0005524">
    <property type="term" value="F:ATP binding"/>
    <property type="evidence" value="ECO:0007669"/>
    <property type="project" value="TreeGrafter"/>
</dbReference>
<dbReference type="GO" id="GO:0004748">
    <property type="term" value="F:ribonucleoside-diphosphate reductase activity, thioredoxin disulfide as acceptor"/>
    <property type="evidence" value="ECO:0007669"/>
    <property type="project" value="TreeGrafter"/>
</dbReference>
<dbReference type="GeneID" id="16747417"/>
<dbReference type="RefSeq" id="YP_008492967.1">
    <property type="nucleotide sequence ID" value="NC_022233.1"/>
</dbReference>
<protein>
    <submittedName>
        <fullName evidence="3">Large subunit of ribonucleotide reductase-like protein</fullName>
    </submittedName>
</protein>
<dbReference type="PANTHER" id="PTHR11573">
    <property type="entry name" value="RIBONUCLEOSIDE-DIPHOSPHATE REDUCTASE LARGE CHAIN"/>
    <property type="match status" value="1"/>
</dbReference>
<dbReference type="KEGG" id="vg:16747417"/>